<keyword evidence="2" id="KW-1185">Reference proteome</keyword>
<evidence type="ECO:0000313" key="1">
    <source>
        <dbReference type="EMBL" id="OAD20618.1"/>
    </source>
</evidence>
<sequence>MLSLLISIKITLSSHAPRGNACRVANYRTIPRSDFCKNVTISRTSVYFSLNSFNASIACSIVSFFL</sequence>
<dbReference type="Proteomes" id="UP000076962">
    <property type="component" value="Unassembled WGS sequence"/>
</dbReference>
<reference evidence="1 2" key="1">
    <citation type="submission" date="2016-05" db="EMBL/GenBank/DDBJ databases">
        <title>Single-cell genome of chain-forming Candidatus Thiomargarita nelsonii and comparison to other large sulfur-oxidizing bacteria.</title>
        <authorList>
            <person name="Winkel M."/>
            <person name="Salman V."/>
            <person name="Woyke T."/>
            <person name="Schulz-Vogt H."/>
            <person name="Richter M."/>
            <person name="Flood B."/>
            <person name="Bailey J."/>
            <person name="Amann R."/>
            <person name="Mussmann M."/>
        </authorList>
    </citation>
    <scope>NUCLEOTIDE SEQUENCE [LARGE SCALE GENOMIC DNA]</scope>
    <source>
        <strain evidence="1 2">THI036</strain>
    </source>
</reference>
<protein>
    <submittedName>
        <fullName evidence="1">Uncharacterized protein</fullName>
    </submittedName>
</protein>
<name>A0A176RY45_9GAMM</name>
<organism evidence="1 2">
    <name type="scientific">Candidatus Thiomargarita nelsonii</name>
    <dbReference type="NCBI Taxonomy" id="1003181"/>
    <lineage>
        <taxon>Bacteria</taxon>
        <taxon>Pseudomonadati</taxon>
        <taxon>Pseudomonadota</taxon>
        <taxon>Gammaproteobacteria</taxon>
        <taxon>Thiotrichales</taxon>
        <taxon>Thiotrichaceae</taxon>
        <taxon>Thiomargarita</taxon>
    </lineage>
</organism>
<dbReference type="AlphaFoldDB" id="A0A176RY45"/>
<comment type="caution">
    <text evidence="1">The sequence shown here is derived from an EMBL/GenBank/DDBJ whole genome shotgun (WGS) entry which is preliminary data.</text>
</comment>
<accession>A0A176RY45</accession>
<gene>
    <name evidence="1" type="ORF">THIOM_003669</name>
</gene>
<proteinExistence type="predicted"/>
<evidence type="ECO:0000313" key="2">
    <source>
        <dbReference type="Proteomes" id="UP000076962"/>
    </source>
</evidence>
<dbReference type="EMBL" id="LUTY01002235">
    <property type="protein sequence ID" value="OAD20618.1"/>
    <property type="molecule type" value="Genomic_DNA"/>
</dbReference>